<evidence type="ECO:0000313" key="4">
    <source>
        <dbReference type="EMBL" id="PYF02401.1"/>
    </source>
</evidence>
<dbReference type="EMBL" id="QJTI01000012">
    <property type="protein sequence ID" value="PYF02401.1"/>
    <property type="molecule type" value="Genomic_DNA"/>
</dbReference>
<feature type="compositionally biased region" description="Low complexity" evidence="1">
    <location>
        <begin position="176"/>
        <end position="204"/>
    </location>
</feature>
<feature type="compositionally biased region" description="Basic and acidic residues" evidence="1">
    <location>
        <begin position="161"/>
        <end position="173"/>
    </location>
</feature>
<protein>
    <submittedName>
        <fullName evidence="4">Putative metal-dependent peptidase</fullName>
    </submittedName>
</protein>
<dbReference type="InterPro" id="IPR018698">
    <property type="entry name" value="VWA-like_dom"/>
</dbReference>
<dbReference type="InterPro" id="IPR025154">
    <property type="entry name" value="Put_metallopeptidase_dom"/>
</dbReference>
<accession>A0A318TBN5</accession>
<organism evidence="4 5">
    <name type="scientific">Rhodopseudomonas faecalis</name>
    <dbReference type="NCBI Taxonomy" id="99655"/>
    <lineage>
        <taxon>Bacteria</taxon>
        <taxon>Pseudomonadati</taxon>
        <taxon>Pseudomonadota</taxon>
        <taxon>Alphaproteobacteria</taxon>
        <taxon>Hyphomicrobiales</taxon>
        <taxon>Nitrobacteraceae</taxon>
        <taxon>Rhodopseudomonas</taxon>
    </lineage>
</organism>
<dbReference type="PANTHER" id="PTHR38730">
    <property type="entry name" value="SLL7028 PROTEIN"/>
    <property type="match status" value="1"/>
</dbReference>
<dbReference type="Proteomes" id="UP000248148">
    <property type="component" value="Unassembled WGS sequence"/>
</dbReference>
<feature type="region of interest" description="Disordered" evidence="1">
    <location>
        <begin position="161"/>
        <end position="243"/>
    </location>
</feature>
<dbReference type="Pfam" id="PF09967">
    <property type="entry name" value="DUF2201"/>
    <property type="match status" value="1"/>
</dbReference>
<comment type="caution">
    <text evidence="4">The sequence shown here is derived from an EMBL/GenBank/DDBJ whole genome shotgun (WGS) entry which is preliminary data.</text>
</comment>
<proteinExistence type="predicted"/>
<evidence type="ECO:0000259" key="3">
    <source>
        <dbReference type="Pfam" id="PF13203"/>
    </source>
</evidence>
<feature type="domain" description="VWA-like" evidence="2">
    <location>
        <begin position="330"/>
        <end position="452"/>
    </location>
</feature>
<dbReference type="PANTHER" id="PTHR38730:SF1">
    <property type="entry name" value="SLL7028 PROTEIN"/>
    <property type="match status" value="1"/>
</dbReference>
<evidence type="ECO:0000256" key="1">
    <source>
        <dbReference type="SAM" id="MobiDB-lite"/>
    </source>
</evidence>
<evidence type="ECO:0000259" key="2">
    <source>
        <dbReference type="Pfam" id="PF09967"/>
    </source>
</evidence>
<dbReference type="Pfam" id="PF13203">
    <property type="entry name" value="DUF2201_N"/>
    <property type="match status" value="1"/>
</dbReference>
<dbReference type="AlphaFoldDB" id="A0A318TBN5"/>
<dbReference type="RefSeq" id="WP_110781122.1">
    <property type="nucleotide sequence ID" value="NZ_QJTI01000012.1"/>
</dbReference>
<name>A0A318TBN5_9BRAD</name>
<sequence length="453" mass="50081">MLERRALYEHRGTRAIQRMVECAPSTGGLALWVNHHDLPADREAPAVMTDGHTLYYGAAFEQLSLEQQVGLVAHEVLHIALRHPQRYLDLRRLIGDVDLKLFNVCADAIINSTIGHLSWLALPQSAVQLDQLLARALNLQQDVETALLSWDVERLYRAIDDRQDNNQHGKQDSGRSGQSGEASADGAQGGAAPQAAGDQSQAPARQDGPRAAQVRELGAQTPVDLVPDEEAQGAPEQEAEQAREWSERILRGHAGDGDFSMLRSLIADLPRSRTPWEQVLRTRLARDLARKPDVSWSRPTRSYIANQGRIGSHRLPFEPGFSPSKAVPRLAVIVDVSGSVDDRLMERFATEIEAITRRQEAALVLVIGDDRVRKVTLFEPGKANLRSIEFSGGGGTDFAPLLREADRHRPDIGVVLTDLEGPAEFRPRWPVIWAVPEAYALNVQPFGRKLTLS</sequence>
<reference evidence="4 5" key="1">
    <citation type="submission" date="2018-06" db="EMBL/GenBank/DDBJ databases">
        <title>Genomic Encyclopedia of Archaeal and Bacterial Type Strains, Phase II (KMG-II): from individual species to whole genera.</title>
        <authorList>
            <person name="Goeker M."/>
        </authorList>
    </citation>
    <scope>NUCLEOTIDE SEQUENCE [LARGE SCALE GENOMIC DNA]</scope>
    <source>
        <strain evidence="4 5">JCM 11668</strain>
    </source>
</reference>
<evidence type="ECO:0000313" key="5">
    <source>
        <dbReference type="Proteomes" id="UP000248148"/>
    </source>
</evidence>
<feature type="domain" description="Putative metallopeptidase" evidence="3">
    <location>
        <begin position="8"/>
        <end position="321"/>
    </location>
</feature>
<keyword evidence="5" id="KW-1185">Reference proteome</keyword>
<dbReference type="OrthoDB" id="9761650at2"/>
<gene>
    <name evidence="4" type="ORF">BJ122_11262</name>
</gene>